<dbReference type="PROSITE" id="PS50805">
    <property type="entry name" value="KRAB"/>
    <property type="match status" value="1"/>
</dbReference>
<reference evidence="2" key="2">
    <citation type="submission" date="2025-08" db="UniProtKB">
        <authorList>
            <consortium name="Ensembl"/>
        </authorList>
    </citation>
    <scope>IDENTIFICATION</scope>
</reference>
<reference evidence="2 3" key="1">
    <citation type="submission" date="2019-05" db="EMBL/GenBank/DDBJ databases">
        <title>A Chromosome-scale Meerkat (S. suricatta) Genome Assembly.</title>
        <authorList>
            <person name="Dudchenko O."/>
            <person name="Lieberman Aiden E."/>
            <person name="Tung J."/>
            <person name="Barreiro L.B."/>
            <person name="Clutton-Brock T.H."/>
        </authorList>
    </citation>
    <scope>NUCLEOTIDE SEQUENCE [LARGE SCALE GENOMIC DNA]</scope>
</reference>
<dbReference type="SUPFAM" id="SSF109640">
    <property type="entry name" value="KRAB domain (Kruppel-associated box)"/>
    <property type="match status" value="1"/>
</dbReference>
<dbReference type="OMA" id="KESCFTR"/>
<sequence length="127" mass="14153">TGPAMSLIARLHKSGTSEDVAVYFTRQEWASLVPAHRALYRDLMLENGGNAFLASPTSKPAISQLEQGRELCFTQPQGALSRRSKRAGPKGYISKLRIFAYLAKIILQAIKLKIPQNHQFWGDRTKA</sequence>
<reference evidence="2" key="3">
    <citation type="submission" date="2025-09" db="UniProtKB">
        <authorList>
            <consortium name="Ensembl"/>
        </authorList>
    </citation>
    <scope>IDENTIFICATION</scope>
</reference>
<protein>
    <recommendedName>
        <fullName evidence="1">KRAB domain-containing protein</fullName>
    </recommendedName>
</protein>
<dbReference type="PANTHER" id="PTHR23232:SF139">
    <property type="entry name" value="KRAB DOMAIN-CONTAINING PROTEIN 1"/>
    <property type="match status" value="1"/>
</dbReference>
<dbReference type="SMART" id="SM00349">
    <property type="entry name" value="KRAB"/>
    <property type="match status" value="1"/>
</dbReference>
<dbReference type="Ensembl" id="ENSSSUT00005007120.1">
    <property type="protein sequence ID" value="ENSSSUP00005006159.1"/>
    <property type="gene ID" value="ENSSSUG00005003993.1"/>
</dbReference>
<dbReference type="GO" id="GO:0006355">
    <property type="term" value="P:regulation of DNA-templated transcription"/>
    <property type="evidence" value="ECO:0007669"/>
    <property type="project" value="InterPro"/>
</dbReference>
<dbReference type="InterPro" id="IPR036051">
    <property type="entry name" value="KRAB_dom_sf"/>
</dbReference>
<evidence type="ECO:0000313" key="3">
    <source>
        <dbReference type="Proteomes" id="UP000472268"/>
    </source>
</evidence>
<keyword evidence="3" id="KW-1185">Reference proteome</keyword>
<dbReference type="CDD" id="cd07765">
    <property type="entry name" value="KRAB_A-box"/>
    <property type="match status" value="1"/>
</dbReference>
<proteinExistence type="predicted"/>
<name>A0A673TAZ4_SURSU</name>
<evidence type="ECO:0000259" key="1">
    <source>
        <dbReference type="PROSITE" id="PS50805"/>
    </source>
</evidence>
<evidence type="ECO:0000313" key="2">
    <source>
        <dbReference type="Ensembl" id="ENSSSUP00005006159.1"/>
    </source>
</evidence>
<dbReference type="InterPro" id="IPR001909">
    <property type="entry name" value="KRAB"/>
</dbReference>
<dbReference type="InterPro" id="IPR050169">
    <property type="entry name" value="Krueppel_C2H2_ZnF"/>
</dbReference>
<dbReference type="AlphaFoldDB" id="A0A673TAZ4"/>
<accession>A0A673TAZ4</accession>
<organism evidence="2 3">
    <name type="scientific">Suricata suricatta</name>
    <name type="common">Meerkat</name>
    <dbReference type="NCBI Taxonomy" id="37032"/>
    <lineage>
        <taxon>Eukaryota</taxon>
        <taxon>Metazoa</taxon>
        <taxon>Chordata</taxon>
        <taxon>Craniata</taxon>
        <taxon>Vertebrata</taxon>
        <taxon>Euteleostomi</taxon>
        <taxon>Mammalia</taxon>
        <taxon>Eutheria</taxon>
        <taxon>Laurasiatheria</taxon>
        <taxon>Carnivora</taxon>
        <taxon>Feliformia</taxon>
        <taxon>Herpestidae</taxon>
        <taxon>Suricata</taxon>
    </lineage>
</organism>
<dbReference type="Proteomes" id="UP000472268">
    <property type="component" value="Chromosome 5"/>
</dbReference>
<dbReference type="PANTHER" id="PTHR23232">
    <property type="entry name" value="KRAB DOMAIN C2H2 ZINC FINGER"/>
    <property type="match status" value="1"/>
</dbReference>
<dbReference type="Gene3D" id="6.10.140.140">
    <property type="match status" value="1"/>
</dbReference>
<feature type="domain" description="KRAB" evidence="1">
    <location>
        <begin position="15"/>
        <end position="84"/>
    </location>
</feature>
<dbReference type="Pfam" id="PF01352">
    <property type="entry name" value="KRAB"/>
    <property type="match status" value="1"/>
</dbReference>